<dbReference type="InterPro" id="IPR036138">
    <property type="entry name" value="PBP_dimer_sf"/>
</dbReference>
<dbReference type="GO" id="GO:0008658">
    <property type="term" value="F:penicillin binding"/>
    <property type="evidence" value="ECO:0007669"/>
    <property type="project" value="InterPro"/>
</dbReference>
<dbReference type="EMBL" id="MHVJ01000013">
    <property type="protein sequence ID" value="OHA91221.1"/>
    <property type="molecule type" value="Genomic_DNA"/>
</dbReference>
<evidence type="ECO:0000256" key="3">
    <source>
        <dbReference type="ARBA" id="ARBA00022475"/>
    </source>
</evidence>
<feature type="transmembrane region" description="Helical" evidence="10">
    <location>
        <begin position="45"/>
        <end position="67"/>
    </location>
</feature>
<dbReference type="InterPro" id="IPR050515">
    <property type="entry name" value="Beta-lactam/transpept"/>
</dbReference>
<comment type="caution">
    <text evidence="13">The sequence shown here is derived from an EMBL/GenBank/DDBJ whole genome shotgun (WGS) entry which is preliminary data.</text>
</comment>
<dbReference type="Gene3D" id="3.40.710.10">
    <property type="entry name" value="DD-peptidase/beta-lactamase superfamily"/>
    <property type="match status" value="1"/>
</dbReference>
<sequence length="560" mass="61519">MRNKVIKKIKYQEINPEDIFLDSANLPGFDEYALEGRIERPMESAIFMGMKIALVFLVALLIGKLWILSVKDGEVYAQISDRNRLEETFIFANRGVITDRQGVELAINEIKGENADFAGRLYAPFEGLAHVVGYIKYPKADKSGVYYETEYRPKDGAESAYDEVLRGKNGEKLVETDVAGAVTSESVVEKPVDGKMLVLSLDAQVTETMYKAIESLAKVAGFVGGAGVIMDVRTGEILALTSYPEYNQNALTKGVDQKTFSALLNNTGKPFLNRAIGGLYTPGSIVKPLLAMAALNERIISPEKEILSTGSITVPNPYDPNKPSVFGDWKAHGYTAMREALAVSSDTYFYSIGGGFGGQKGLGIGLIDKYFKMFSLEEPTGIELLGEESGLIPTPEWKAKKFEGDIWRLGDTYITSIGQYGTQITPINAARFTAAIANRGKVLKPTLLASSTPEVQKSLDFRKEDWKIVHEGMRESVTYGTSAGLNVLYVKTAAKTGTAEIGAGKKYVHSWSIGFFPYENPRYAWAVIMEKGPATNSIGATSVMRQVLDWISIYAPEYFK</sequence>
<evidence type="ECO:0000256" key="10">
    <source>
        <dbReference type="SAM" id="Phobius"/>
    </source>
</evidence>
<evidence type="ECO:0000256" key="7">
    <source>
        <dbReference type="ARBA" id="ARBA00022989"/>
    </source>
</evidence>
<evidence type="ECO:0008006" key="15">
    <source>
        <dbReference type="Google" id="ProtNLM"/>
    </source>
</evidence>
<reference evidence="13 14" key="1">
    <citation type="journal article" date="2016" name="Nat. Commun.">
        <title>Thousands of microbial genomes shed light on interconnected biogeochemical processes in an aquifer system.</title>
        <authorList>
            <person name="Anantharaman K."/>
            <person name="Brown C.T."/>
            <person name="Hug L.A."/>
            <person name="Sharon I."/>
            <person name="Castelle C.J."/>
            <person name="Probst A.J."/>
            <person name="Thomas B.C."/>
            <person name="Singh A."/>
            <person name="Wilkins M.J."/>
            <person name="Karaoz U."/>
            <person name="Brodie E.L."/>
            <person name="Williams K.H."/>
            <person name="Hubbard S.S."/>
            <person name="Banfield J.F."/>
        </authorList>
    </citation>
    <scope>NUCLEOTIDE SEQUENCE [LARGE SCALE GENOMIC DNA]</scope>
</reference>
<evidence type="ECO:0000259" key="11">
    <source>
        <dbReference type="Pfam" id="PF00905"/>
    </source>
</evidence>
<keyword evidence="5" id="KW-0133">Cell shape</keyword>
<evidence type="ECO:0000313" key="13">
    <source>
        <dbReference type="EMBL" id="OHA91221.1"/>
    </source>
</evidence>
<gene>
    <name evidence="13" type="ORF">A2758_01980</name>
</gene>
<feature type="domain" description="Penicillin-binding protein transpeptidase" evidence="11">
    <location>
        <begin position="225"/>
        <end position="548"/>
    </location>
</feature>
<accession>A0A1G2T3Q8</accession>
<evidence type="ECO:0000313" key="14">
    <source>
        <dbReference type="Proteomes" id="UP000178612"/>
    </source>
</evidence>
<evidence type="ECO:0000256" key="1">
    <source>
        <dbReference type="ARBA" id="ARBA00004167"/>
    </source>
</evidence>
<dbReference type="InterPro" id="IPR005311">
    <property type="entry name" value="PBP_dimer"/>
</dbReference>
<evidence type="ECO:0000259" key="12">
    <source>
        <dbReference type="Pfam" id="PF03717"/>
    </source>
</evidence>
<dbReference type="AlphaFoldDB" id="A0A1G2T3Q8"/>
<dbReference type="SUPFAM" id="SSF56601">
    <property type="entry name" value="beta-lactamase/transpeptidase-like"/>
    <property type="match status" value="1"/>
</dbReference>
<evidence type="ECO:0000256" key="5">
    <source>
        <dbReference type="ARBA" id="ARBA00022960"/>
    </source>
</evidence>
<feature type="domain" description="Penicillin-binding protein dimerisation" evidence="12">
    <location>
        <begin position="120"/>
        <end position="185"/>
    </location>
</feature>
<dbReference type="SUPFAM" id="SSF56519">
    <property type="entry name" value="Penicillin binding protein dimerisation domain"/>
    <property type="match status" value="1"/>
</dbReference>
<dbReference type="Pfam" id="PF03717">
    <property type="entry name" value="PBP_dimer"/>
    <property type="match status" value="1"/>
</dbReference>
<dbReference type="InterPro" id="IPR012338">
    <property type="entry name" value="Beta-lactam/transpept-like"/>
</dbReference>
<protein>
    <recommendedName>
        <fullName evidence="15">Penicillin-binding protein transpeptidase domain-containing protein</fullName>
    </recommendedName>
</protein>
<dbReference type="GO" id="GO:0009252">
    <property type="term" value="P:peptidoglycan biosynthetic process"/>
    <property type="evidence" value="ECO:0007669"/>
    <property type="project" value="UniProtKB-KW"/>
</dbReference>
<dbReference type="InterPro" id="IPR001460">
    <property type="entry name" value="PCN-bd_Tpept"/>
</dbReference>
<proteinExistence type="predicted"/>
<keyword evidence="8 10" id="KW-0472">Membrane</keyword>
<keyword evidence="9" id="KW-0961">Cell wall biogenesis/degradation</keyword>
<keyword evidence="6" id="KW-0573">Peptidoglycan synthesis</keyword>
<keyword evidence="7 10" id="KW-1133">Transmembrane helix</keyword>
<dbReference type="GO" id="GO:0005886">
    <property type="term" value="C:plasma membrane"/>
    <property type="evidence" value="ECO:0007669"/>
    <property type="project" value="UniProtKB-SubCell"/>
</dbReference>
<keyword evidence="4 10" id="KW-0812">Transmembrane</keyword>
<organism evidence="13 14">
    <name type="scientific">Candidatus Zambryskibacteria bacterium RIFCSPHIGHO2_01_FULL_49_18</name>
    <dbReference type="NCBI Taxonomy" id="1802740"/>
    <lineage>
        <taxon>Bacteria</taxon>
        <taxon>Candidatus Zambryskiibacteriota</taxon>
    </lineage>
</organism>
<dbReference type="PANTHER" id="PTHR30627:SF2">
    <property type="entry name" value="PEPTIDOGLYCAN D,D-TRANSPEPTIDASE MRDA"/>
    <property type="match status" value="1"/>
</dbReference>
<dbReference type="GO" id="GO:0071972">
    <property type="term" value="F:peptidoglycan L,D-transpeptidase activity"/>
    <property type="evidence" value="ECO:0007669"/>
    <property type="project" value="TreeGrafter"/>
</dbReference>
<dbReference type="GO" id="GO:0071555">
    <property type="term" value="P:cell wall organization"/>
    <property type="evidence" value="ECO:0007669"/>
    <property type="project" value="UniProtKB-KW"/>
</dbReference>
<evidence type="ECO:0000256" key="9">
    <source>
        <dbReference type="ARBA" id="ARBA00023316"/>
    </source>
</evidence>
<dbReference type="Pfam" id="PF00905">
    <property type="entry name" value="Transpeptidase"/>
    <property type="match status" value="1"/>
</dbReference>
<name>A0A1G2T3Q8_9BACT</name>
<evidence type="ECO:0000256" key="6">
    <source>
        <dbReference type="ARBA" id="ARBA00022984"/>
    </source>
</evidence>
<dbReference type="Gene3D" id="3.90.1310.10">
    <property type="entry name" value="Penicillin-binding protein 2a (Domain 2)"/>
    <property type="match status" value="1"/>
</dbReference>
<dbReference type="GO" id="GO:0008360">
    <property type="term" value="P:regulation of cell shape"/>
    <property type="evidence" value="ECO:0007669"/>
    <property type="project" value="UniProtKB-KW"/>
</dbReference>
<keyword evidence="3" id="KW-1003">Cell membrane</keyword>
<comment type="subcellular location">
    <subcellularLocation>
        <location evidence="2">Cell membrane</location>
    </subcellularLocation>
    <subcellularLocation>
        <location evidence="1">Membrane</location>
        <topology evidence="1">Single-pass membrane protein</topology>
    </subcellularLocation>
</comment>
<evidence type="ECO:0000256" key="2">
    <source>
        <dbReference type="ARBA" id="ARBA00004236"/>
    </source>
</evidence>
<dbReference type="PANTHER" id="PTHR30627">
    <property type="entry name" value="PEPTIDOGLYCAN D,D-TRANSPEPTIDASE"/>
    <property type="match status" value="1"/>
</dbReference>
<evidence type="ECO:0000256" key="8">
    <source>
        <dbReference type="ARBA" id="ARBA00023136"/>
    </source>
</evidence>
<evidence type="ECO:0000256" key="4">
    <source>
        <dbReference type="ARBA" id="ARBA00022692"/>
    </source>
</evidence>
<dbReference type="Proteomes" id="UP000178612">
    <property type="component" value="Unassembled WGS sequence"/>
</dbReference>